<dbReference type="GO" id="GO:0003677">
    <property type="term" value="F:DNA binding"/>
    <property type="evidence" value="ECO:0007669"/>
    <property type="project" value="UniProtKB-KW"/>
</dbReference>
<keyword evidence="4" id="KW-0804">Transcription</keyword>
<evidence type="ECO:0000256" key="4">
    <source>
        <dbReference type="ARBA" id="ARBA00023163"/>
    </source>
</evidence>
<evidence type="ECO:0000259" key="5">
    <source>
        <dbReference type="Pfam" id="PF04198"/>
    </source>
</evidence>
<proteinExistence type="inferred from homology"/>
<reference evidence="8" key="1">
    <citation type="submission" date="2016-10" db="EMBL/GenBank/DDBJ databases">
        <authorList>
            <person name="Varghese N."/>
            <person name="Submissions S."/>
        </authorList>
    </citation>
    <scope>NUCLEOTIDE SEQUENCE [LARGE SCALE GENOMIC DNA]</scope>
    <source>
        <strain evidence="8">CGMCC 1.6494</strain>
    </source>
</reference>
<dbReference type="InterPro" id="IPR037171">
    <property type="entry name" value="NagB/RpiA_transferase-like"/>
</dbReference>
<feature type="domain" description="Sugar-binding" evidence="5">
    <location>
        <begin position="59"/>
        <end position="313"/>
    </location>
</feature>
<evidence type="ECO:0000256" key="1">
    <source>
        <dbReference type="ARBA" id="ARBA00010466"/>
    </source>
</evidence>
<dbReference type="EMBL" id="FNII01000015">
    <property type="protein sequence ID" value="SDO18025.1"/>
    <property type="molecule type" value="Genomic_DNA"/>
</dbReference>
<dbReference type="AlphaFoldDB" id="A0A1H0HFR7"/>
<dbReference type="PANTHER" id="PTHR34294:SF1">
    <property type="entry name" value="TRANSCRIPTIONAL REGULATOR LSRR"/>
    <property type="match status" value="1"/>
</dbReference>
<feature type="domain" description="RNA polymerase sigma factor 70 region 4 type 2" evidence="6">
    <location>
        <begin position="17"/>
        <end position="48"/>
    </location>
</feature>
<dbReference type="Pfam" id="PF04198">
    <property type="entry name" value="Sugar-bind"/>
    <property type="match status" value="1"/>
</dbReference>
<protein>
    <submittedName>
        <fullName evidence="7">DNA-binding transcriptional regulator LsrR, DeoR family</fullName>
    </submittedName>
</protein>
<dbReference type="GO" id="GO:0006352">
    <property type="term" value="P:DNA-templated transcription initiation"/>
    <property type="evidence" value="ECO:0007669"/>
    <property type="project" value="InterPro"/>
</dbReference>
<evidence type="ECO:0000259" key="6">
    <source>
        <dbReference type="Pfam" id="PF08281"/>
    </source>
</evidence>
<keyword evidence="2" id="KW-0805">Transcription regulation</keyword>
<dbReference type="InterPro" id="IPR051054">
    <property type="entry name" value="SorC_transcr_regulators"/>
</dbReference>
<organism evidence="7 8">
    <name type="scientific">Vreelandella arcis</name>
    <dbReference type="NCBI Taxonomy" id="416873"/>
    <lineage>
        <taxon>Bacteria</taxon>
        <taxon>Pseudomonadati</taxon>
        <taxon>Pseudomonadota</taxon>
        <taxon>Gammaproteobacteria</taxon>
        <taxon>Oceanospirillales</taxon>
        <taxon>Halomonadaceae</taxon>
        <taxon>Vreelandella</taxon>
    </lineage>
</organism>
<dbReference type="InterPro" id="IPR013249">
    <property type="entry name" value="RNA_pol_sigma70_r4_t2"/>
</dbReference>
<dbReference type="InterPro" id="IPR036388">
    <property type="entry name" value="WH-like_DNA-bd_sf"/>
</dbReference>
<dbReference type="SUPFAM" id="SSF100950">
    <property type="entry name" value="NagB/RpiA/CoA transferase-like"/>
    <property type="match status" value="1"/>
</dbReference>
<dbReference type="Proteomes" id="UP000199677">
    <property type="component" value="Unassembled WGS sequence"/>
</dbReference>
<dbReference type="RefSeq" id="WP_089707538.1">
    <property type="nucleotide sequence ID" value="NZ_FNII01000015.1"/>
</dbReference>
<dbReference type="InterPro" id="IPR007324">
    <property type="entry name" value="Sugar-bd_dom_put"/>
</dbReference>
<evidence type="ECO:0000256" key="3">
    <source>
        <dbReference type="ARBA" id="ARBA00023125"/>
    </source>
</evidence>
<gene>
    <name evidence="7" type="ORF">SAMN04487951_11562</name>
</gene>
<keyword evidence="8" id="KW-1185">Reference proteome</keyword>
<dbReference type="STRING" id="416873.SAMN04487951_11562"/>
<dbReference type="Gene3D" id="3.40.50.1360">
    <property type="match status" value="1"/>
</dbReference>
<dbReference type="Gene3D" id="1.10.10.10">
    <property type="entry name" value="Winged helix-like DNA-binding domain superfamily/Winged helix DNA-binding domain"/>
    <property type="match status" value="1"/>
</dbReference>
<keyword evidence="3 7" id="KW-0238">DNA-binding</keyword>
<evidence type="ECO:0000313" key="7">
    <source>
        <dbReference type="EMBL" id="SDO18025.1"/>
    </source>
</evidence>
<name>A0A1H0HFR7_9GAMM</name>
<sequence>MDKFEVKIDQAARAAWMSYVGGMTQDEIASQLGVSRPGVQRLLALARQEGLVKVHIDHPISTCMALGSALRERFGLAYCDVVPADSHAPDSAAYYLAVAGAERISRLIERSEPLTLSLGTGRSVRAAVEALSRIERPQHRFVSLVGNVARDGSANRYDAVMLLADKTGGERFLLPAPVVAESLDEKQAMLSQRLFKAIADVARESEAAFIGVGRIDRQATLFQDHFISESELDELLGLEAVGELLGWPLNRQGEVIDCSITRRVTSLPLEGFGKHLMVAMAGGREKAPAIHAALKGGWLKGLITDEIAARQIVDADERGASC</sequence>
<evidence type="ECO:0000313" key="8">
    <source>
        <dbReference type="Proteomes" id="UP000199677"/>
    </source>
</evidence>
<comment type="similarity">
    <text evidence="1">Belongs to the SorC transcriptional regulatory family.</text>
</comment>
<dbReference type="Pfam" id="PF08281">
    <property type="entry name" value="Sigma70_r4_2"/>
    <property type="match status" value="1"/>
</dbReference>
<accession>A0A1H0HFR7</accession>
<dbReference type="PANTHER" id="PTHR34294">
    <property type="entry name" value="TRANSCRIPTIONAL REGULATOR-RELATED"/>
    <property type="match status" value="1"/>
</dbReference>
<dbReference type="OrthoDB" id="7065657at2"/>
<dbReference type="GO" id="GO:0016987">
    <property type="term" value="F:sigma factor activity"/>
    <property type="evidence" value="ECO:0007669"/>
    <property type="project" value="InterPro"/>
</dbReference>
<evidence type="ECO:0000256" key="2">
    <source>
        <dbReference type="ARBA" id="ARBA00023015"/>
    </source>
</evidence>
<dbReference type="GO" id="GO:0030246">
    <property type="term" value="F:carbohydrate binding"/>
    <property type="evidence" value="ECO:0007669"/>
    <property type="project" value="InterPro"/>
</dbReference>